<protein>
    <submittedName>
        <fullName evidence="1">Uncharacterized protein</fullName>
    </submittedName>
</protein>
<reference evidence="1 2" key="1">
    <citation type="submission" date="2015-08" db="EMBL/GenBank/DDBJ databases">
        <title>Genomes of Isolates from Cabo Rojo, PR.</title>
        <authorList>
            <person name="Sanchez-Nieves R.L."/>
            <person name="Montalvo-Rodriguez R."/>
        </authorList>
    </citation>
    <scope>NUCLEOTIDE SEQUENCE [LARGE SCALE GENOMIC DNA]</scope>
    <source>
        <strain evidence="1 2">SL3</strain>
    </source>
</reference>
<keyword evidence="2" id="KW-1185">Reference proteome</keyword>
<accession>A0A0M9AIS0</accession>
<evidence type="ECO:0000313" key="2">
    <source>
        <dbReference type="Proteomes" id="UP000037729"/>
    </source>
</evidence>
<gene>
    <name evidence="1" type="ORF">AMS69_18365</name>
</gene>
<dbReference type="EMBL" id="LIUF01000010">
    <property type="protein sequence ID" value="KOX91461.1"/>
    <property type="molecule type" value="Genomic_DNA"/>
</dbReference>
<dbReference type="AlphaFoldDB" id="A0A0M9AIS0"/>
<evidence type="ECO:0000313" key="1">
    <source>
        <dbReference type="EMBL" id="KOX91461.1"/>
    </source>
</evidence>
<comment type="caution">
    <text evidence="1">The sequence shown here is derived from an EMBL/GenBank/DDBJ whole genome shotgun (WGS) entry which is preliminary data.</text>
</comment>
<name>A0A0M9AIS0_9EURY</name>
<sequence>MEASEGKSQETLEIVEASKGFQAIRGQIQSILEKDDAVSNKNKGDYFTSRKVQKPDAEEVSFLISSHTGSFQNEELDVDISVEISAMVDEKKR</sequence>
<dbReference type="PATRIC" id="fig|1705562.3.peg.712"/>
<dbReference type="Proteomes" id="UP000037729">
    <property type="component" value="Unassembled WGS sequence"/>
</dbReference>
<organism evidence="1 2">
    <name type="scientific">Haloarcula rubripromontorii</name>
    <dbReference type="NCBI Taxonomy" id="1705562"/>
    <lineage>
        <taxon>Archaea</taxon>
        <taxon>Methanobacteriati</taxon>
        <taxon>Methanobacteriota</taxon>
        <taxon>Stenosarchaea group</taxon>
        <taxon>Halobacteria</taxon>
        <taxon>Halobacteriales</taxon>
        <taxon>Haloarculaceae</taxon>
        <taxon>Haloarcula</taxon>
    </lineage>
</organism>
<proteinExistence type="predicted"/>